<evidence type="ECO:0000313" key="2">
    <source>
        <dbReference type="Proteomes" id="UP000577362"/>
    </source>
</evidence>
<dbReference type="AlphaFoldDB" id="A0A840BZJ5"/>
<dbReference type="Proteomes" id="UP000577362">
    <property type="component" value="Unassembled WGS sequence"/>
</dbReference>
<reference evidence="1 2" key="1">
    <citation type="submission" date="2020-08" db="EMBL/GenBank/DDBJ databases">
        <title>Genomic Encyclopedia of Type Strains, Phase IV (KMG-IV): sequencing the most valuable type-strain genomes for metagenomic binning, comparative biology and taxonomic classification.</title>
        <authorList>
            <person name="Goeker M."/>
        </authorList>
    </citation>
    <scope>NUCLEOTIDE SEQUENCE [LARGE SCALE GENOMIC DNA]</scope>
    <source>
        <strain evidence="1 2">DSM 103737</strain>
    </source>
</reference>
<evidence type="ECO:0000313" key="1">
    <source>
        <dbReference type="EMBL" id="MBB4016709.1"/>
    </source>
</evidence>
<dbReference type="EMBL" id="JACIEN010000001">
    <property type="protein sequence ID" value="MBB4016709.1"/>
    <property type="molecule type" value="Genomic_DNA"/>
</dbReference>
<gene>
    <name evidence="1" type="ORF">GGR16_001715</name>
</gene>
<sequence length="74" mass="8627">MPRVTANIAAPPPLLVWEERRHIDRMLAEREELRQRIARLPLHCHRRIVLQARLEQLTLQLVAAEVALNARPLP</sequence>
<accession>A0A840BZJ5</accession>
<protein>
    <recommendedName>
        <fullName evidence="3">DUF465 domain-containing protein</fullName>
    </recommendedName>
</protein>
<organism evidence="1 2">
    <name type="scientific">Chelatococcus caeni</name>
    <dbReference type="NCBI Taxonomy" id="1348468"/>
    <lineage>
        <taxon>Bacteria</taxon>
        <taxon>Pseudomonadati</taxon>
        <taxon>Pseudomonadota</taxon>
        <taxon>Alphaproteobacteria</taxon>
        <taxon>Hyphomicrobiales</taxon>
        <taxon>Chelatococcaceae</taxon>
        <taxon>Chelatococcus</taxon>
    </lineage>
</organism>
<proteinExistence type="predicted"/>
<evidence type="ECO:0008006" key="3">
    <source>
        <dbReference type="Google" id="ProtNLM"/>
    </source>
</evidence>
<name>A0A840BZJ5_9HYPH</name>
<dbReference type="RefSeq" id="WP_183316250.1">
    <property type="nucleotide sequence ID" value="NZ_JACIEN010000001.1"/>
</dbReference>
<comment type="caution">
    <text evidence="1">The sequence shown here is derived from an EMBL/GenBank/DDBJ whole genome shotgun (WGS) entry which is preliminary data.</text>
</comment>
<keyword evidence="2" id="KW-1185">Reference proteome</keyword>